<evidence type="ECO:0000256" key="5">
    <source>
        <dbReference type="ARBA" id="ARBA00023012"/>
    </source>
</evidence>
<dbReference type="SMART" id="SM00387">
    <property type="entry name" value="HATPase_c"/>
    <property type="match status" value="1"/>
</dbReference>
<feature type="domain" description="Histidine kinase" evidence="7">
    <location>
        <begin position="386"/>
        <end position="600"/>
    </location>
</feature>
<evidence type="ECO:0000259" key="7">
    <source>
        <dbReference type="PROSITE" id="PS50109"/>
    </source>
</evidence>
<dbReference type="SMART" id="SM00388">
    <property type="entry name" value="HisKA"/>
    <property type="match status" value="1"/>
</dbReference>
<dbReference type="GO" id="GO:0000155">
    <property type="term" value="F:phosphorelay sensor kinase activity"/>
    <property type="evidence" value="ECO:0007669"/>
    <property type="project" value="InterPro"/>
</dbReference>
<reference evidence="8" key="1">
    <citation type="submission" date="2021-05" db="EMBL/GenBank/DDBJ databases">
        <authorList>
            <person name="Pietrasiak N."/>
            <person name="Ward R."/>
            <person name="Stajich J.E."/>
            <person name="Kurbessoian T."/>
        </authorList>
    </citation>
    <scope>NUCLEOTIDE SEQUENCE</scope>
    <source>
        <strain evidence="8">GSE-TBD4-15B</strain>
    </source>
</reference>
<dbReference type="Gene3D" id="3.30.565.10">
    <property type="entry name" value="Histidine kinase-like ATPase, C-terminal domain"/>
    <property type="match status" value="1"/>
</dbReference>
<evidence type="ECO:0000313" key="8">
    <source>
        <dbReference type="EMBL" id="MBW4464056.1"/>
    </source>
</evidence>
<evidence type="ECO:0000256" key="6">
    <source>
        <dbReference type="SAM" id="Phobius"/>
    </source>
</evidence>
<name>A0A951U356_9CYAN</name>
<evidence type="ECO:0000256" key="1">
    <source>
        <dbReference type="ARBA" id="ARBA00000085"/>
    </source>
</evidence>
<protein>
    <recommendedName>
        <fullName evidence="2">histidine kinase</fullName>
        <ecNumber evidence="2">2.7.13.3</ecNumber>
    </recommendedName>
</protein>
<organism evidence="8 9">
    <name type="scientific">Pegethrix bostrychoides GSE-TBD4-15B</name>
    <dbReference type="NCBI Taxonomy" id="2839662"/>
    <lineage>
        <taxon>Bacteria</taxon>
        <taxon>Bacillati</taxon>
        <taxon>Cyanobacteriota</taxon>
        <taxon>Cyanophyceae</taxon>
        <taxon>Oculatellales</taxon>
        <taxon>Oculatellaceae</taxon>
        <taxon>Pegethrix</taxon>
    </lineage>
</organism>
<keyword evidence="6" id="KW-0812">Transmembrane</keyword>
<dbReference type="PROSITE" id="PS50109">
    <property type="entry name" value="HIS_KIN"/>
    <property type="match status" value="1"/>
</dbReference>
<evidence type="ECO:0000256" key="2">
    <source>
        <dbReference type="ARBA" id="ARBA00012438"/>
    </source>
</evidence>
<keyword evidence="4" id="KW-0808">Transferase</keyword>
<keyword evidence="4" id="KW-0418">Kinase</keyword>
<reference evidence="8" key="2">
    <citation type="journal article" date="2022" name="Microbiol. Resour. Announc.">
        <title>Metagenome Sequencing to Explore Phylogenomics of Terrestrial Cyanobacteria.</title>
        <authorList>
            <person name="Ward R.D."/>
            <person name="Stajich J.E."/>
            <person name="Johansen J.R."/>
            <person name="Huntemann M."/>
            <person name="Clum A."/>
            <person name="Foster B."/>
            <person name="Foster B."/>
            <person name="Roux S."/>
            <person name="Palaniappan K."/>
            <person name="Varghese N."/>
            <person name="Mukherjee S."/>
            <person name="Reddy T.B.K."/>
            <person name="Daum C."/>
            <person name="Copeland A."/>
            <person name="Chen I.A."/>
            <person name="Ivanova N.N."/>
            <person name="Kyrpides N.C."/>
            <person name="Shapiro N."/>
            <person name="Eloe-Fadrosh E.A."/>
            <person name="Pietrasiak N."/>
        </authorList>
    </citation>
    <scope>NUCLEOTIDE SEQUENCE</scope>
    <source>
        <strain evidence="8">GSE-TBD4-15B</strain>
    </source>
</reference>
<dbReference type="Pfam" id="PF05226">
    <property type="entry name" value="CHASE2"/>
    <property type="match status" value="1"/>
</dbReference>
<dbReference type="SUPFAM" id="SSF55874">
    <property type="entry name" value="ATPase domain of HSP90 chaperone/DNA topoisomerase II/histidine kinase"/>
    <property type="match status" value="1"/>
</dbReference>
<dbReference type="SMART" id="SM01080">
    <property type="entry name" value="CHASE2"/>
    <property type="match status" value="1"/>
</dbReference>
<dbReference type="InterPro" id="IPR003594">
    <property type="entry name" value="HATPase_dom"/>
</dbReference>
<dbReference type="InterPro" id="IPR036890">
    <property type="entry name" value="HATPase_C_sf"/>
</dbReference>
<accession>A0A951U356</accession>
<feature type="transmembrane region" description="Helical" evidence="6">
    <location>
        <begin position="20"/>
        <end position="42"/>
    </location>
</feature>
<dbReference type="CDD" id="cd00082">
    <property type="entry name" value="HisKA"/>
    <property type="match status" value="1"/>
</dbReference>
<dbReference type="Pfam" id="PF00512">
    <property type="entry name" value="HisKA"/>
    <property type="match status" value="1"/>
</dbReference>
<feature type="transmembrane region" description="Helical" evidence="6">
    <location>
        <begin position="310"/>
        <end position="329"/>
    </location>
</feature>
<dbReference type="Gene3D" id="1.10.287.130">
    <property type="match status" value="1"/>
</dbReference>
<evidence type="ECO:0000256" key="4">
    <source>
        <dbReference type="ARBA" id="ARBA00022777"/>
    </source>
</evidence>
<keyword evidence="6" id="KW-1133">Transmembrane helix</keyword>
<dbReference type="PANTHER" id="PTHR43547:SF2">
    <property type="entry name" value="HYBRID SIGNAL TRANSDUCTION HISTIDINE KINASE C"/>
    <property type="match status" value="1"/>
</dbReference>
<dbReference type="PANTHER" id="PTHR43547">
    <property type="entry name" value="TWO-COMPONENT HISTIDINE KINASE"/>
    <property type="match status" value="1"/>
</dbReference>
<dbReference type="InterPro" id="IPR003661">
    <property type="entry name" value="HisK_dim/P_dom"/>
</dbReference>
<dbReference type="PRINTS" id="PR00344">
    <property type="entry name" value="BCTRLSENSOR"/>
</dbReference>
<dbReference type="AlphaFoldDB" id="A0A951U356"/>
<dbReference type="SUPFAM" id="SSF47384">
    <property type="entry name" value="Homodimeric domain of signal transducing histidine kinase"/>
    <property type="match status" value="1"/>
</dbReference>
<dbReference type="InterPro" id="IPR004358">
    <property type="entry name" value="Sig_transdc_His_kin-like_C"/>
</dbReference>
<dbReference type="EMBL" id="JAHHHV010000005">
    <property type="protein sequence ID" value="MBW4464056.1"/>
    <property type="molecule type" value="Genomic_DNA"/>
</dbReference>
<evidence type="ECO:0000313" key="9">
    <source>
        <dbReference type="Proteomes" id="UP000707356"/>
    </source>
</evidence>
<keyword evidence="6" id="KW-0472">Membrane</keyword>
<dbReference type="Pfam" id="PF02518">
    <property type="entry name" value="HATPase_c"/>
    <property type="match status" value="1"/>
</dbReference>
<dbReference type="InterPro" id="IPR005467">
    <property type="entry name" value="His_kinase_dom"/>
</dbReference>
<comment type="caution">
    <text evidence="8">The sequence shown here is derived from an EMBL/GenBank/DDBJ whole genome shotgun (WGS) entry which is preliminary data.</text>
</comment>
<feature type="transmembrane region" description="Helical" evidence="6">
    <location>
        <begin position="285"/>
        <end position="304"/>
    </location>
</feature>
<keyword evidence="5" id="KW-0902">Two-component regulatory system</keyword>
<dbReference type="Proteomes" id="UP000707356">
    <property type="component" value="Unassembled WGS sequence"/>
</dbReference>
<comment type="catalytic activity">
    <reaction evidence="1">
        <text>ATP + protein L-histidine = ADP + protein N-phospho-L-histidine.</text>
        <dbReference type="EC" id="2.7.13.3"/>
    </reaction>
</comment>
<proteinExistence type="predicted"/>
<gene>
    <name evidence="8" type="ORF">KME07_01280</name>
</gene>
<keyword evidence="3" id="KW-0597">Phosphoprotein</keyword>
<evidence type="ECO:0000256" key="3">
    <source>
        <dbReference type="ARBA" id="ARBA00022553"/>
    </source>
</evidence>
<dbReference type="InterPro" id="IPR007890">
    <property type="entry name" value="CHASE2"/>
</dbReference>
<sequence>MIWNSSSWLIGRKSSELVRLLPGMLTAAGLLILLKLGLFTPLEQIGYRALFRLRGEQAWDSRLVLIKIDDASLAQLGRFPLPRRYYVELLKVLAAAPENIAVFDLLFSESSPDDLQLAEAISRHGRVILAQAWDEQGSPLEPVAPLRQNALGTGHILTQPDGDGLVRQVSPQIAAVPVLGLVALQARNLIQEQIPTPNLDQPLGVNWVGNAESLPQYAFADVVQGRVDPQQFAGKIVLVGVTATGLDPLMMPFAPHSGQHLPASSVMLHATIIQNLLQQQSLRPLPSWSWLLMVSLGGPLLSWGLSGRGWLRQVAAVGGLWAVWLILSVCLLRAQILLPLAAPLALVTLTGGAVGLNDRLRESAALRSQITHLQADEAMQAEFLRTASHELRAPVANIQCAVTLLKISDSPIDREEYLQILEDECRQEFAIINDLLDFQRLSSQLPAQLETQNLKDWLSEVLLPFQHRAEANQQRLQAQVTADCPTLHLDWLSLRRILTELLNNACKYTPAQQLISVKIQVAGTQMQMQVSNSGINLPEAELAKLFLPFYRNVEVDQRQQGGTGLGLAIIKRLVEHLGGEITVTNPENQLTFAVRLSVMAVPALDLAESP</sequence>
<dbReference type="InterPro" id="IPR036097">
    <property type="entry name" value="HisK_dim/P_sf"/>
</dbReference>
<dbReference type="EC" id="2.7.13.3" evidence="2"/>